<gene>
    <name evidence="5" type="primary">recX</name>
    <name evidence="8" type="ORF">I6J59_07020</name>
</gene>
<dbReference type="Pfam" id="PF02631">
    <property type="entry name" value="RecX_HTH2"/>
    <property type="match status" value="1"/>
</dbReference>
<dbReference type="RefSeq" id="WP_027202780.1">
    <property type="nucleotide sequence ID" value="NZ_CAJKXH010000002.1"/>
</dbReference>
<dbReference type="Gene3D" id="1.10.10.10">
    <property type="entry name" value="Winged helix-like DNA-binding domain superfamily/Winged helix DNA-binding domain"/>
    <property type="match status" value="2"/>
</dbReference>
<dbReference type="EMBL" id="CP069450">
    <property type="protein sequence ID" value="QRO51347.1"/>
    <property type="molecule type" value="Genomic_DNA"/>
</dbReference>
<dbReference type="InterPro" id="IPR053925">
    <property type="entry name" value="RecX_HTH_3rd"/>
</dbReference>
<evidence type="ECO:0000256" key="3">
    <source>
        <dbReference type="ARBA" id="ARBA00018111"/>
    </source>
</evidence>
<evidence type="ECO:0000259" key="7">
    <source>
        <dbReference type="Pfam" id="PF21981"/>
    </source>
</evidence>
<protein>
    <recommendedName>
        <fullName evidence="3 5">Regulatory protein RecX</fullName>
    </recommendedName>
</protein>
<organism evidence="8 9">
    <name type="scientific">Butyricimonas virosa</name>
    <dbReference type="NCBI Taxonomy" id="544645"/>
    <lineage>
        <taxon>Bacteria</taxon>
        <taxon>Pseudomonadati</taxon>
        <taxon>Bacteroidota</taxon>
        <taxon>Bacteroidia</taxon>
        <taxon>Bacteroidales</taxon>
        <taxon>Odoribacteraceae</taxon>
        <taxon>Butyricimonas</taxon>
    </lineage>
</organism>
<dbReference type="Proteomes" id="UP000654720">
    <property type="component" value="Chromosome"/>
</dbReference>
<comment type="subcellular location">
    <subcellularLocation>
        <location evidence="1 5">Cytoplasm</location>
    </subcellularLocation>
</comment>
<proteinExistence type="inferred from homology"/>
<dbReference type="InterPro" id="IPR003783">
    <property type="entry name" value="Regulatory_RecX"/>
</dbReference>
<dbReference type="PANTHER" id="PTHR33602:SF1">
    <property type="entry name" value="REGULATORY PROTEIN RECX FAMILY PROTEIN"/>
    <property type="match status" value="1"/>
</dbReference>
<sequence>MDAKKALNIVAGQCSKKEYCSFDILKKLQRWELEEKDIAAVMEFLVKNHFLDDTRFAEAYARDKHRFNRWGKLKIMQMLRQKRVPERIIERALSSLPNEESDATCLALLKQKNRGLKEEDPYKRKAKLFRFALSRGFDYETISQCIDQLQDD</sequence>
<comment type="function">
    <text evidence="5">Modulates RecA activity.</text>
</comment>
<evidence type="ECO:0000256" key="2">
    <source>
        <dbReference type="ARBA" id="ARBA00009695"/>
    </source>
</evidence>
<keyword evidence="4 5" id="KW-0963">Cytoplasm</keyword>
<name>A0ABX7H8F9_9BACT</name>
<keyword evidence="9" id="KW-1185">Reference proteome</keyword>
<dbReference type="GeneID" id="93095754"/>
<reference evidence="8 9" key="1">
    <citation type="submission" date="2021-02" db="EMBL/GenBank/DDBJ databases">
        <title>FDA dAtabase for Regulatory Grade micrObial Sequences (FDA-ARGOS): Supporting development and validation of Infectious Disease Dx tests.</title>
        <authorList>
            <person name="Carlson P."/>
            <person name="Fischbach M."/>
            <person name="Hastie J."/>
            <person name="Bilen M."/>
            <person name="Cheng A."/>
            <person name="Tallon L."/>
            <person name="Sadzewicz L."/>
            <person name="Zhao X."/>
            <person name="Boylan J."/>
            <person name="Ott S."/>
            <person name="Bowen H."/>
            <person name="Vavikolanu K."/>
            <person name="Mehta A."/>
            <person name="Aluvathingal J."/>
            <person name="Nadendla S."/>
            <person name="Yan Y."/>
            <person name="Sichtig H."/>
        </authorList>
    </citation>
    <scope>NUCLEOTIDE SEQUENCE [LARGE SCALE GENOMIC DNA]</scope>
    <source>
        <strain evidence="8 9">FDAARGOS_1229</strain>
    </source>
</reference>
<evidence type="ECO:0000256" key="1">
    <source>
        <dbReference type="ARBA" id="ARBA00004496"/>
    </source>
</evidence>
<evidence type="ECO:0000313" key="8">
    <source>
        <dbReference type="EMBL" id="QRO51347.1"/>
    </source>
</evidence>
<evidence type="ECO:0000259" key="6">
    <source>
        <dbReference type="Pfam" id="PF02631"/>
    </source>
</evidence>
<evidence type="ECO:0000256" key="4">
    <source>
        <dbReference type="ARBA" id="ARBA00022490"/>
    </source>
</evidence>
<dbReference type="HAMAP" id="MF_01114">
    <property type="entry name" value="RecX"/>
    <property type="match status" value="1"/>
</dbReference>
<accession>A0ABX7H8F9</accession>
<evidence type="ECO:0000256" key="5">
    <source>
        <dbReference type="HAMAP-Rule" id="MF_01114"/>
    </source>
</evidence>
<dbReference type="InterPro" id="IPR036388">
    <property type="entry name" value="WH-like_DNA-bd_sf"/>
</dbReference>
<feature type="domain" description="RecX second three-helical" evidence="6">
    <location>
        <begin position="52"/>
        <end position="93"/>
    </location>
</feature>
<feature type="domain" description="RecX third three-helical" evidence="7">
    <location>
        <begin position="101"/>
        <end position="146"/>
    </location>
</feature>
<dbReference type="PANTHER" id="PTHR33602">
    <property type="entry name" value="REGULATORY PROTEIN RECX FAMILY PROTEIN"/>
    <property type="match status" value="1"/>
</dbReference>
<evidence type="ECO:0000313" key="9">
    <source>
        <dbReference type="Proteomes" id="UP000654720"/>
    </source>
</evidence>
<comment type="similarity">
    <text evidence="2 5">Belongs to the RecX family.</text>
</comment>
<dbReference type="Pfam" id="PF21981">
    <property type="entry name" value="RecX_HTH3"/>
    <property type="match status" value="1"/>
</dbReference>
<dbReference type="InterPro" id="IPR053924">
    <property type="entry name" value="RecX_HTH_2nd"/>
</dbReference>